<dbReference type="AlphaFoldDB" id="A0A517NC33"/>
<evidence type="ECO:0000256" key="1">
    <source>
        <dbReference type="SAM" id="Phobius"/>
    </source>
</evidence>
<name>A0A517NC33_9BACT</name>
<evidence type="ECO:0000313" key="2">
    <source>
        <dbReference type="EMBL" id="QDT04690.1"/>
    </source>
</evidence>
<dbReference type="Proteomes" id="UP000318538">
    <property type="component" value="Chromosome"/>
</dbReference>
<keyword evidence="1" id="KW-0812">Transmembrane</keyword>
<protein>
    <submittedName>
        <fullName evidence="2">Uncharacterized protein</fullName>
    </submittedName>
</protein>
<organism evidence="2 3">
    <name type="scientific">Rubripirellula lacrimiformis</name>
    <dbReference type="NCBI Taxonomy" id="1930273"/>
    <lineage>
        <taxon>Bacteria</taxon>
        <taxon>Pseudomonadati</taxon>
        <taxon>Planctomycetota</taxon>
        <taxon>Planctomycetia</taxon>
        <taxon>Pirellulales</taxon>
        <taxon>Pirellulaceae</taxon>
        <taxon>Rubripirellula</taxon>
    </lineage>
</organism>
<evidence type="ECO:0000313" key="3">
    <source>
        <dbReference type="Proteomes" id="UP000318538"/>
    </source>
</evidence>
<dbReference type="KEGG" id="rlc:K227x_30840"/>
<sequence>MLMRNAEYDDAIFSVDEQPSKADSDRGQIVGMIGLILLFALAIWLRSLA</sequence>
<accession>A0A517NC33</accession>
<proteinExistence type="predicted"/>
<keyword evidence="1" id="KW-0472">Membrane</keyword>
<dbReference type="RefSeq" id="WP_218934007.1">
    <property type="nucleotide sequence ID" value="NZ_CP036525.1"/>
</dbReference>
<reference evidence="2 3" key="1">
    <citation type="submission" date="2019-02" db="EMBL/GenBank/DDBJ databases">
        <title>Deep-cultivation of Planctomycetes and their phenomic and genomic characterization uncovers novel biology.</title>
        <authorList>
            <person name="Wiegand S."/>
            <person name="Jogler M."/>
            <person name="Boedeker C."/>
            <person name="Pinto D."/>
            <person name="Vollmers J."/>
            <person name="Rivas-Marin E."/>
            <person name="Kohn T."/>
            <person name="Peeters S.H."/>
            <person name="Heuer A."/>
            <person name="Rast P."/>
            <person name="Oberbeckmann S."/>
            <person name="Bunk B."/>
            <person name="Jeske O."/>
            <person name="Meyerdierks A."/>
            <person name="Storesund J.E."/>
            <person name="Kallscheuer N."/>
            <person name="Luecker S."/>
            <person name="Lage O.M."/>
            <person name="Pohl T."/>
            <person name="Merkel B.J."/>
            <person name="Hornburger P."/>
            <person name="Mueller R.-W."/>
            <person name="Bruemmer F."/>
            <person name="Labrenz M."/>
            <person name="Spormann A.M."/>
            <person name="Op den Camp H."/>
            <person name="Overmann J."/>
            <person name="Amann R."/>
            <person name="Jetten M.S.M."/>
            <person name="Mascher T."/>
            <person name="Medema M.H."/>
            <person name="Devos D.P."/>
            <person name="Kaster A.-K."/>
            <person name="Ovreas L."/>
            <person name="Rohde M."/>
            <person name="Galperin M.Y."/>
            <person name="Jogler C."/>
        </authorList>
    </citation>
    <scope>NUCLEOTIDE SEQUENCE [LARGE SCALE GENOMIC DNA]</scope>
    <source>
        <strain evidence="2 3">K22_7</strain>
    </source>
</reference>
<gene>
    <name evidence="2" type="ORF">K227x_30840</name>
</gene>
<feature type="transmembrane region" description="Helical" evidence="1">
    <location>
        <begin position="27"/>
        <end position="45"/>
    </location>
</feature>
<keyword evidence="3" id="KW-1185">Reference proteome</keyword>
<dbReference type="EMBL" id="CP036525">
    <property type="protein sequence ID" value="QDT04690.1"/>
    <property type="molecule type" value="Genomic_DNA"/>
</dbReference>
<keyword evidence="1" id="KW-1133">Transmembrane helix</keyword>